<dbReference type="EMBL" id="JBHSCN010000005">
    <property type="protein sequence ID" value="MFC4244027.1"/>
    <property type="molecule type" value="Genomic_DNA"/>
</dbReference>
<dbReference type="PROSITE" id="PS50983">
    <property type="entry name" value="FE_B12_PBP"/>
    <property type="match status" value="1"/>
</dbReference>
<comment type="subcellular location">
    <subcellularLocation>
        <location evidence="1">Cell envelope</location>
    </subcellularLocation>
</comment>
<keyword evidence="4 5" id="KW-0732">Signal</keyword>
<evidence type="ECO:0000259" key="6">
    <source>
        <dbReference type="PROSITE" id="PS50983"/>
    </source>
</evidence>
<evidence type="ECO:0000313" key="7">
    <source>
        <dbReference type="EMBL" id="MFC4244027.1"/>
    </source>
</evidence>
<dbReference type="PROSITE" id="PS51257">
    <property type="entry name" value="PROKAR_LIPOPROTEIN"/>
    <property type="match status" value="1"/>
</dbReference>
<dbReference type="PANTHER" id="PTHR30532:SF24">
    <property type="entry name" value="FERRIC ENTEROBACTIN-BINDING PERIPLASMIC PROTEIN FEPB"/>
    <property type="match status" value="1"/>
</dbReference>
<name>A0ABV8Q6N5_9MICO</name>
<evidence type="ECO:0000256" key="3">
    <source>
        <dbReference type="ARBA" id="ARBA00022448"/>
    </source>
</evidence>
<comment type="similarity">
    <text evidence="2">Belongs to the bacterial solute-binding protein 8 family.</text>
</comment>
<dbReference type="RefSeq" id="WP_390229095.1">
    <property type="nucleotide sequence ID" value="NZ_JBHSCN010000005.1"/>
</dbReference>
<dbReference type="Proteomes" id="UP001595900">
    <property type="component" value="Unassembled WGS sequence"/>
</dbReference>
<keyword evidence="8" id="KW-1185">Reference proteome</keyword>
<feature type="chain" id="PRO_5046359558" evidence="5">
    <location>
        <begin position="20"/>
        <end position="334"/>
    </location>
</feature>
<dbReference type="PANTHER" id="PTHR30532">
    <property type="entry name" value="IRON III DICITRATE-BINDING PERIPLASMIC PROTEIN"/>
    <property type="match status" value="1"/>
</dbReference>
<dbReference type="InterPro" id="IPR002491">
    <property type="entry name" value="ABC_transptr_periplasmic_BD"/>
</dbReference>
<keyword evidence="3" id="KW-0813">Transport</keyword>
<organism evidence="7 8">
    <name type="scientific">Gryllotalpicola reticulitermitis</name>
    <dbReference type="NCBI Taxonomy" id="1184153"/>
    <lineage>
        <taxon>Bacteria</taxon>
        <taxon>Bacillati</taxon>
        <taxon>Actinomycetota</taxon>
        <taxon>Actinomycetes</taxon>
        <taxon>Micrococcales</taxon>
        <taxon>Microbacteriaceae</taxon>
        <taxon>Gryllotalpicola</taxon>
    </lineage>
</organism>
<protein>
    <submittedName>
        <fullName evidence="7">Iron-siderophore ABC transporter substrate-binding protein</fullName>
    </submittedName>
</protein>
<accession>A0ABV8Q6N5</accession>
<dbReference type="InterPro" id="IPR051313">
    <property type="entry name" value="Bact_iron-sidero_bind"/>
</dbReference>
<feature type="signal peptide" evidence="5">
    <location>
        <begin position="1"/>
        <end position="19"/>
    </location>
</feature>
<sequence length="334" mass="34415">MKKVLAAAAALAAAALVLTGCSGSGSDAGSSSSSPSASSTTGAYPVSIPTKFGDVKITKKPTRIVALGWGDAETALELGVQPVGASDWLGFGGNGAGPWDSGKYTTKPTIIGTLQPNYEQIAALHPDLILDVRSSGDAARYQKLSSIAPTVGVPKGGDNYLTTTQQETTMIAEALGEKAQGQALLDKVDAAFTAAAQAHPGWKGKSVTVATRTSDGWGAYTNGDVRVQFLERLGFTLSPTIAKMKPNSSGFSVSISDEQLNLLDANLIVAFPIFIPSSQITGNAQWKAVPAVKAGRDVVVDGTLSNAYSDGTPGAELYALDKLVPMIEQTPLGK</sequence>
<dbReference type="SUPFAM" id="SSF53807">
    <property type="entry name" value="Helical backbone' metal receptor"/>
    <property type="match status" value="1"/>
</dbReference>
<proteinExistence type="inferred from homology"/>
<gene>
    <name evidence="7" type="ORF">ACFOYW_11640</name>
</gene>
<evidence type="ECO:0000256" key="5">
    <source>
        <dbReference type="SAM" id="SignalP"/>
    </source>
</evidence>
<dbReference type="CDD" id="cd01146">
    <property type="entry name" value="FhuD"/>
    <property type="match status" value="1"/>
</dbReference>
<evidence type="ECO:0000256" key="4">
    <source>
        <dbReference type="ARBA" id="ARBA00022729"/>
    </source>
</evidence>
<evidence type="ECO:0000256" key="2">
    <source>
        <dbReference type="ARBA" id="ARBA00008814"/>
    </source>
</evidence>
<reference evidence="8" key="1">
    <citation type="journal article" date="2019" name="Int. J. Syst. Evol. Microbiol.">
        <title>The Global Catalogue of Microorganisms (GCM) 10K type strain sequencing project: providing services to taxonomists for standard genome sequencing and annotation.</title>
        <authorList>
            <consortium name="The Broad Institute Genomics Platform"/>
            <consortium name="The Broad Institute Genome Sequencing Center for Infectious Disease"/>
            <person name="Wu L."/>
            <person name="Ma J."/>
        </authorList>
    </citation>
    <scope>NUCLEOTIDE SEQUENCE [LARGE SCALE GENOMIC DNA]</scope>
    <source>
        <strain evidence="8">CGMCC 1.10363</strain>
    </source>
</reference>
<evidence type="ECO:0000313" key="8">
    <source>
        <dbReference type="Proteomes" id="UP001595900"/>
    </source>
</evidence>
<comment type="caution">
    <text evidence="7">The sequence shown here is derived from an EMBL/GenBank/DDBJ whole genome shotgun (WGS) entry which is preliminary data.</text>
</comment>
<dbReference type="Gene3D" id="3.40.50.1980">
    <property type="entry name" value="Nitrogenase molybdenum iron protein domain"/>
    <property type="match status" value="2"/>
</dbReference>
<feature type="domain" description="Fe/B12 periplasmic-binding" evidence="6">
    <location>
        <begin position="63"/>
        <end position="331"/>
    </location>
</feature>
<dbReference type="Pfam" id="PF01497">
    <property type="entry name" value="Peripla_BP_2"/>
    <property type="match status" value="1"/>
</dbReference>
<evidence type="ECO:0000256" key="1">
    <source>
        <dbReference type="ARBA" id="ARBA00004196"/>
    </source>
</evidence>